<name>A0A0W8FLR7_9ZZZZ</name>
<proteinExistence type="predicted"/>
<keyword evidence="1" id="KW-0812">Transmembrane</keyword>
<keyword evidence="1" id="KW-0472">Membrane</keyword>
<gene>
    <name evidence="2" type="ORF">ASZ90_008413</name>
</gene>
<sequence length="52" mass="6028">MISEQTFFDFLFINSTFFLSTLLFIHHEFINLDGNIKKAGRGEGNSLTYTNH</sequence>
<dbReference type="EMBL" id="LNQE01001017">
    <property type="protein sequence ID" value="KUG21840.1"/>
    <property type="molecule type" value="Genomic_DNA"/>
</dbReference>
<keyword evidence="1" id="KW-1133">Transmembrane helix</keyword>
<evidence type="ECO:0000256" key="1">
    <source>
        <dbReference type="SAM" id="Phobius"/>
    </source>
</evidence>
<feature type="transmembrane region" description="Helical" evidence="1">
    <location>
        <begin position="6"/>
        <end position="25"/>
    </location>
</feature>
<accession>A0A0W8FLR7</accession>
<comment type="caution">
    <text evidence="2">The sequence shown here is derived from an EMBL/GenBank/DDBJ whole genome shotgun (WGS) entry which is preliminary data.</text>
</comment>
<evidence type="ECO:0000313" key="2">
    <source>
        <dbReference type="EMBL" id="KUG21840.1"/>
    </source>
</evidence>
<reference evidence="2" key="1">
    <citation type="journal article" date="2015" name="Proc. Natl. Acad. Sci. U.S.A.">
        <title>Networks of energetic and metabolic interactions define dynamics in microbial communities.</title>
        <authorList>
            <person name="Embree M."/>
            <person name="Liu J.K."/>
            <person name="Al-Bassam M.M."/>
            <person name="Zengler K."/>
        </authorList>
    </citation>
    <scope>NUCLEOTIDE SEQUENCE</scope>
</reference>
<protein>
    <submittedName>
        <fullName evidence="2">Uncharacterized protein</fullName>
    </submittedName>
</protein>
<organism evidence="2">
    <name type="scientific">hydrocarbon metagenome</name>
    <dbReference type="NCBI Taxonomy" id="938273"/>
    <lineage>
        <taxon>unclassified sequences</taxon>
        <taxon>metagenomes</taxon>
        <taxon>ecological metagenomes</taxon>
    </lineage>
</organism>
<dbReference type="AlphaFoldDB" id="A0A0W8FLR7"/>